<proteinExistence type="predicted"/>
<dbReference type="AlphaFoldDB" id="A0A395S181"/>
<gene>
    <name evidence="4" type="ORF">FSPOR_6786</name>
</gene>
<dbReference type="Pfam" id="PF00023">
    <property type="entry name" value="Ank"/>
    <property type="match status" value="1"/>
</dbReference>
<evidence type="ECO:0000256" key="1">
    <source>
        <dbReference type="ARBA" id="ARBA00022737"/>
    </source>
</evidence>
<dbReference type="PANTHER" id="PTHR24198">
    <property type="entry name" value="ANKYRIN REPEAT AND PROTEIN KINASE DOMAIN-CONTAINING PROTEIN"/>
    <property type="match status" value="1"/>
</dbReference>
<reference evidence="4 5" key="1">
    <citation type="journal article" date="2018" name="PLoS Pathog.">
        <title>Evolution of structural diversity of trichothecenes, a family of toxins produced by plant pathogenic and entomopathogenic fungi.</title>
        <authorList>
            <person name="Proctor R.H."/>
            <person name="McCormick S.P."/>
            <person name="Kim H.S."/>
            <person name="Cardoza R.E."/>
            <person name="Stanley A.M."/>
            <person name="Lindo L."/>
            <person name="Kelly A."/>
            <person name="Brown D.W."/>
            <person name="Lee T."/>
            <person name="Vaughan M.M."/>
            <person name="Alexander N.J."/>
            <person name="Busman M."/>
            <person name="Gutierrez S."/>
        </authorList>
    </citation>
    <scope>NUCLEOTIDE SEQUENCE [LARGE SCALE GENOMIC DNA]</scope>
    <source>
        <strain evidence="4 5">NRRL 3299</strain>
    </source>
</reference>
<dbReference type="EMBL" id="PXOF01000096">
    <property type="protein sequence ID" value="RGP66166.1"/>
    <property type="molecule type" value="Genomic_DNA"/>
</dbReference>
<sequence length="562" mass="62042">MDLSPSIELETIYYRFTDGAAERYGSADRRLHPYVTTTDEDGFILYEEEDFPLLDQIIKENDARALRQYLTNAPWAVPAAPDIPAALKGDSIGSDYFLTAACSGGLDVLQMLLAHGSEGKHHQSPTKIRFKERGYELLNEAAKWGHVEMVQFLLDHQPLYADINEHDPNGFTPIASAASFYHTRNLVPYNDIGVSASRNEAVINLLLDRGACAFDVVLPGVDVEKPPDTVLTLAVRWASSSLITTLVKRGADVLTKVTKTKWRLGFWRENSGNFEVDALFIACAIANFNAVNVLTDCLVVGFDAADIKCRRDSRGSLPIHWATQNAFADGCGQTSDEGLREVVQGITSIAEYLLDLDPASINSQDYNGNTPLHYANRAIGRHDKLYAPIFKLLCDRGGNASIRNNKGETPLHTLFKRDGIEPRYETTDDFAPVMDTAAIYTLLAHGANASDVDNDGNTPLHYAAEILHYVNAVSVLLDHGADPTVPNLKQETAVHRAACGNYRSMDYRTKAEEKTKAQENMLAMLVQVGGNICLFHYALLKVYAAGSLMPEYYDDDKGNLED</sequence>
<dbReference type="STRING" id="5514.A0A395S181"/>
<evidence type="ECO:0000313" key="4">
    <source>
        <dbReference type="EMBL" id="RGP66166.1"/>
    </source>
</evidence>
<dbReference type="SMART" id="SM00248">
    <property type="entry name" value="ANK"/>
    <property type="match status" value="9"/>
</dbReference>
<comment type="caution">
    <text evidence="4">The sequence shown here is derived from an EMBL/GenBank/DDBJ whole genome shotgun (WGS) entry which is preliminary data.</text>
</comment>
<evidence type="ECO:0000313" key="5">
    <source>
        <dbReference type="Proteomes" id="UP000266152"/>
    </source>
</evidence>
<name>A0A395S181_FUSSP</name>
<dbReference type="PROSITE" id="PS50297">
    <property type="entry name" value="ANK_REP_REGION"/>
    <property type="match status" value="1"/>
</dbReference>
<keyword evidence="2 3" id="KW-0040">ANK repeat</keyword>
<dbReference type="InterPro" id="IPR036770">
    <property type="entry name" value="Ankyrin_rpt-contain_sf"/>
</dbReference>
<dbReference type="Pfam" id="PF12796">
    <property type="entry name" value="Ank_2"/>
    <property type="match status" value="2"/>
</dbReference>
<feature type="repeat" description="ANK" evidence="3">
    <location>
        <begin position="455"/>
        <end position="488"/>
    </location>
</feature>
<evidence type="ECO:0000256" key="3">
    <source>
        <dbReference type="PROSITE-ProRule" id="PRU00023"/>
    </source>
</evidence>
<feature type="repeat" description="ANK" evidence="3">
    <location>
        <begin position="367"/>
        <end position="405"/>
    </location>
</feature>
<dbReference type="Gene3D" id="1.25.40.20">
    <property type="entry name" value="Ankyrin repeat-containing domain"/>
    <property type="match status" value="3"/>
</dbReference>
<dbReference type="Proteomes" id="UP000266152">
    <property type="component" value="Unassembled WGS sequence"/>
</dbReference>
<keyword evidence="1" id="KW-0677">Repeat</keyword>
<keyword evidence="5" id="KW-1185">Reference proteome</keyword>
<organism evidence="4 5">
    <name type="scientific">Fusarium sporotrichioides</name>
    <dbReference type="NCBI Taxonomy" id="5514"/>
    <lineage>
        <taxon>Eukaryota</taxon>
        <taxon>Fungi</taxon>
        <taxon>Dikarya</taxon>
        <taxon>Ascomycota</taxon>
        <taxon>Pezizomycotina</taxon>
        <taxon>Sordariomycetes</taxon>
        <taxon>Hypocreomycetidae</taxon>
        <taxon>Hypocreales</taxon>
        <taxon>Nectriaceae</taxon>
        <taxon>Fusarium</taxon>
    </lineage>
</organism>
<dbReference type="InterPro" id="IPR002110">
    <property type="entry name" value="Ankyrin_rpt"/>
</dbReference>
<accession>A0A395S181</accession>
<dbReference type="SUPFAM" id="SSF48403">
    <property type="entry name" value="Ankyrin repeat"/>
    <property type="match status" value="1"/>
</dbReference>
<dbReference type="PROSITE" id="PS50088">
    <property type="entry name" value="ANK_REPEAT"/>
    <property type="match status" value="2"/>
</dbReference>
<evidence type="ECO:0008006" key="6">
    <source>
        <dbReference type="Google" id="ProtNLM"/>
    </source>
</evidence>
<protein>
    <recommendedName>
        <fullName evidence="6">Ankyrin repeat</fullName>
    </recommendedName>
</protein>
<dbReference type="PANTHER" id="PTHR24198:SF165">
    <property type="entry name" value="ANKYRIN REPEAT-CONTAINING PROTEIN-RELATED"/>
    <property type="match status" value="1"/>
</dbReference>
<evidence type="ECO:0000256" key="2">
    <source>
        <dbReference type="ARBA" id="ARBA00023043"/>
    </source>
</evidence>